<feature type="domain" description="PKD" evidence="1">
    <location>
        <begin position="200"/>
        <end position="268"/>
    </location>
</feature>
<reference evidence="2 3" key="1">
    <citation type="submission" date="2017-12" db="EMBL/GenBank/DDBJ databases">
        <authorList>
            <person name="Paulsen S."/>
            <person name="Gram L.K."/>
        </authorList>
    </citation>
    <scope>NUCLEOTIDE SEQUENCE [LARGE SCALE GENOMIC DNA]</scope>
    <source>
        <strain evidence="2 3">S1189</strain>
    </source>
</reference>
<evidence type="ECO:0000313" key="3">
    <source>
        <dbReference type="Proteomes" id="UP000307362"/>
    </source>
</evidence>
<dbReference type="SUPFAM" id="SSF49299">
    <property type="entry name" value="PKD domain"/>
    <property type="match status" value="1"/>
</dbReference>
<evidence type="ECO:0000259" key="1">
    <source>
        <dbReference type="PROSITE" id="PS50093"/>
    </source>
</evidence>
<name>A0A5S3YNE9_9GAMM</name>
<dbReference type="AlphaFoldDB" id="A0A5S3YNE9"/>
<dbReference type="EMBL" id="PNCM01000049">
    <property type="protein sequence ID" value="TMP77848.1"/>
    <property type="molecule type" value="Genomic_DNA"/>
</dbReference>
<reference evidence="3" key="2">
    <citation type="submission" date="2019-06" db="EMBL/GenBank/DDBJ databases">
        <title>Co-occurence of chitin degradation, pigmentation and bioactivity in marine Pseudoalteromonas.</title>
        <authorList>
            <person name="Sonnenschein E.C."/>
            <person name="Bech P.K."/>
        </authorList>
    </citation>
    <scope>NUCLEOTIDE SEQUENCE [LARGE SCALE GENOMIC DNA]</scope>
    <source>
        <strain evidence="3">S1189</strain>
    </source>
</reference>
<organism evidence="2 3">
    <name type="scientific">Pseudoalteromonas phenolica</name>
    <dbReference type="NCBI Taxonomy" id="161398"/>
    <lineage>
        <taxon>Bacteria</taxon>
        <taxon>Pseudomonadati</taxon>
        <taxon>Pseudomonadota</taxon>
        <taxon>Gammaproteobacteria</taxon>
        <taxon>Alteromonadales</taxon>
        <taxon>Pseudoalteromonadaceae</taxon>
        <taxon>Pseudoalteromonas</taxon>
    </lineage>
</organism>
<dbReference type="RefSeq" id="WP_138568973.1">
    <property type="nucleotide sequence ID" value="NZ_PNCM01000049.1"/>
</dbReference>
<sequence>MNKFTLSALALSVSAILVGCNDGSGLTEAQTDAEQSSQVTQVAASNALRNMSQDDGVEIEAVLAEGVKASPGGEEITKLIDGNYQTKFLAFDKKATVIFKAAKAIALQKYHFVSGGDEPKRDPKNWVVYGSNDKQEWIEIDSRANQVFEERNQLKAFELEGEQEAYQYFKFDLEHGGIDTSGQMIVQVSELELFVIAEAPIVSFSASTLTPKVEEIVIFEDTSLVNPTSWQWTFESGTPATSTERKPLVRFSELGAKTVTLVAKNDKGESELIETDFIRVWDPTNPWAGFPQPTVTFTKNKPEHPGQAVLERVMPDLEAEIHRISELIAKRLFNNVTEINVFESVEFITDEYDFPAAKGGTDKNMQLMFDLNHIAGLEEQGDQAIRNEIVGVLWHELTHGYQNVPNTGAYIQGTDFHSYLEGMANFIRLEAGYLDRIRAGRSWLADVNDDAYNQTSLFLEWVVNTNRNIDFMKAFNASAKILPEWSFDSAFKHIFGENRGLDVVLGEYQAYLKSLGIVSPEPTQVEDHTNILQKEGVSMVTNATHLGPYGDNPENTYDNSVYTPFTGVLEAPWFLEQYTPDLIPINDIDAVEVDFSLANEETVNQYSIAMSDKNDIRWPTSWQVYGSNDGETWTLIDEQTFTDLPELLTTYTYELAKPEEIQYIRFSFKNERQGEGIGGRNGRMVQVGEIALWSTN</sequence>
<dbReference type="Pfam" id="PF04450">
    <property type="entry name" value="BSP"/>
    <property type="match status" value="1"/>
</dbReference>
<dbReference type="PROSITE" id="PS50093">
    <property type="entry name" value="PKD"/>
    <property type="match status" value="1"/>
</dbReference>
<dbReference type="Proteomes" id="UP000307362">
    <property type="component" value="Unassembled WGS sequence"/>
</dbReference>
<comment type="caution">
    <text evidence="2">The sequence shown here is derived from an EMBL/GenBank/DDBJ whole genome shotgun (WGS) entry which is preliminary data.</text>
</comment>
<dbReference type="InterPro" id="IPR035986">
    <property type="entry name" value="PKD_dom_sf"/>
</dbReference>
<accession>A0A5S3YNE9</accession>
<dbReference type="InterPro" id="IPR013783">
    <property type="entry name" value="Ig-like_fold"/>
</dbReference>
<dbReference type="Gene3D" id="2.60.40.10">
    <property type="entry name" value="Immunoglobulins"/>
    <property type="match status" value="1"/>
</dbReference>
<dbReference type="InterPro" id="IPR000601">
    <property type="entry name" value="PKD_dom"/>
</dbReference>
<proteinExistence type="predicted"/>
<dbReference type="OrthoDB" id="6278496at2"/>
<dbReference type="InterPro" id="IPR000421">
    <property type="entry name" value="FA58C"/>
</dbReference>
<evidence type="ECO:0000313" key="2">
    <source>
        <dbReference type="EMBL" id="TMP77848.1"/>
    </source>
</evidence>
<dbReference type="Gene3D" id="2.60.120.260">
    <property type="entry name" value="Galactose-binding domain-like"/>
    <property type="match status" value="2"/>
</dbReference>
<dbReference type="InterPro" id="IPR008979">
    <property type="entry name" value="Galactose-bd-like_sf"/>
</dbReference>
<dbReference type="SUPFAM" id="SSF49785">
    <property type="entry name" value="Galactose-binding domain-like"/>
    <property type="match status" value="1"/>
</dbReference>
<protein>
    <recommendedName>
        <fullName evidence="1">PKD domain-containing protein</fullName>
    </recommendedName>
</protein>
<dbReference type="InterPro" id="IPR007541">
    <property type="entry name" value="Uncharacterised_BSP"/>
</dbReference>
<dbReference type="Pfam" id="PF00754">
    <property type="entry name" value="F5_F8_type_C"/>
    <property type="match status" value="1"/>
</dbReference>
<gene>
    <name evidence="2" type="ORF">CWB73_18715</name>
</gene>
<dbReference type="CDD" id="cd00146">
    <property type="entry name" value="PKD"/>
    <property type="match status" value="1"/>
</dbReference>
<dbReference type="PROSITE" id="PS51257">
    <property type="entry name" value="PROKAR_LIPOPROTEIN"/>
    <property type="match status" value="1"/>
</dbReference>